<keyword evidence="2" id="KW-1185">Reference proteome</keyword>
<dbReference type="SUPFAM" id="SSF48452">
    <property type="entry name" value="TPR-like"/>
    <property type="match status" value="2"/>
</dbReference>
<dbReference type="InterPro" id="IPR011990">
    <property type="entry name" value="TPR-like_helical_dom_sf"/>
</dbReference>
<proteinExistence type="predicted"/>
<evidence type="ECO:0000313" key="1">
    <source>
        <dbReference type="EMBL" id="KAF4610196.1"/>
    </source>
</evidence>
<gene>
    <name evidence="1" type="ORF">D9613_010366</name>
</gene>
<comment type="caution">
    <text evidence="1">The sequence shown here is derived from an EMBL/GenBank/DDBJ whole genome shotgun (WGS) entry which is preliminary data.</text>
</comment>
<dbReference type="Proteomes" id="UP000521872">
    <property type="component" value="Unassembled WGS sequence"/>
</dbReference>
<dbReference type="EMBL" id="JAACJL010000059">
    <property type="protein sequence ID" value="KAF4610196.1"/>
    <property type="molecule type" value="Genomic_DNA"/>
</dbReference>
<name>A0A8H4VHI1_9AGAR</name>
<dbReference type="Gene3D" id="1.25.40.10">
    <property type="entry name" value="Tetratricopeptide repeat domain"/>
    <property type="match status" value="2"/>
</dbReference>
<sequence length="992" mass="110997">MADPLSITLAAITLGTALKDLTELALKLHESFKKHSHNMRAAESVAADTLEIVQDLESFYVARGDVLDNLSDVRDAVARLSRDMQSVHDQCLPILQLGTSPERGLRRTLFKIEQWRSSKVESDIRNLREQANKCYRRFTRHIQLGAAVAIGELKGAVSEGFSATSRQLSTLQVSDENVLAFMGSTPAVLSTLPPGVMLSEDLVFKLYVRGHVGKLDDILKNLASKHSYAVEEPDDRHTRPFNLQSSLLFRTPEAIEYARGNTVTELIGVQQDLLNVEAGGNSIQEGAQALRNVAIDLHQLEMYSESLIPCTWTVDLYKTLSKSHRDVYAPHLALAFYILACTSYHTGDFAQAMVMTTESLSVLKTCAPTFVTESLTACILSQSAYIRNAIGEYPSASLQDAKDSSTIFERLGADQMAVIGPPQGGSYPIFVLHLTGGDRLIYHYACALDAQRKFLHESERYQEALDVGERALQVYRRLAQCYKHVDIESQVATLCDFLCDEAFRDVIPLSSALNYAQEAVQIWEEVQGPTVAKEEHILDSLAMQTKIFVEMGRPSDALTVFQKLARRVRTMATNQRMYIHKMHDLASRLHSKKHYVEAATASRTIVEICRQAPDSLSTSHRFLIDILLDHIIHCHHANYLSEALIYSQEALAVAGQEHLKDAAFIDPYLSCVGGAGYMSLEAGFPEQAINQYQVALNIDSSSFGYNASNTMLWTIFHKALAFLRLGRLSLAAATITEGYDFSESAKLNLQAEGPYGWLLCVSALVHRCAGKQDDALTAIKAAISIFKSCDWDRRLDTLSDVQADMGYDAEGLCTAEENVQLKEKYASSSCPLDRHLYRMSQYSLCLRLFFNGEFTRARQLILEVRSFYEWHAHSRNVWFIDLARALRAEGILECASDRHAEGAVARTRLNELQQRLRATFSGLADQVDVDLNYERNYPAWKRLREKYPLTCSHWVEEEAITGQEYTITHSILPPSLHPTSSLTPGGYDSRNI</sequence>
<organism evidence="1 2">
    <name type="scientific">Agrocybe pediades</name>
    <dbReference type="NCBI Taxonomy" id="84607"/>
    <lineage>
        <taxon>Eukaryota</taxon>
        <taxon>Fungi</taxon>
        <taxon>Dikarya</taxon>
        <taxon>Basidiomycota</taxon>
        <taxon>Agaricomycotina</taxon>
        <taxon>Agaricomycetes</taxon>
        <taxon>Agaricomycetidae</taxon>
        <taxon>Agaricales</taxon>
        <taxon>Agaricineae</taxon>
        <taxon>Strophariaceae</taxon>
        <taxon>Agrocybe</taxon>
    </lineage>
</organism>
<protein>
    <submittedName>
        <fullName evidence="1">Uncharacterized protein</fullName>
    </submittedName>
</protein>
<dbReference type="AlphaFoldDB" id="A0A8H4VHI1"/>
<accession>A0A8H4VHI1</accession>
<evidence type="ECO:0000313" key="2">
    <source>
        <dbReference type="Proteomes" id="UP000521872"/>
    </source>
</evidence>
<reference evidence="1 2" key="1">
    <citation type="submission" date="2019-12" db="EMBL/GenBank/DDBJ databases">
        <authorList>
            <person name="Floudas D."/>
            <person name="Bentzer J."/>
            <person name="Ahren D."/>
            <person name="Johansson T."/>
            <person name="Persson P."/>
            <person name="Tunlid A."/>
        </authorList>
    </citation>
    <scope>NUCLEOTIDE SEQUENCE [LARGE SCALE GENOMIC DNA]</scope>
    <source>
        <strain evidence="1 2">CBS 102.39</strain>
    </source>
</reference>